<sequence>MVKLFARKPSALALKMSRVRRLLWGEIWIPSTGAFRVAKNAAVVPLLYGNVISKSSVDDPDTTELTYMFPD</sequence>
<gene>
    <name evidence="1" type="ORF">IPOD504_LOCUS15419</name>
</gene>
<reference evidence="1" key="1">
    <citation type="submission" date="2022-03" db="EMBL/GenBank/DDBJ databases">
        <authorList>
            <person name="Martin H S."/>
        </authorList>
    </citation>
    <scope>NUCLEOTIDE SEQUENCE</scope>
</reference>
<keyword evidence="2" id="KW-1185">Reference proteome</keyword>
<feature type="non-terminal residue" evidence="1">
    <location>
        <position position="1"/>
    </location>
</feature>
<dbReference type="Proteomes" id="UP000837857">
    <property type="component" value="Chromosome 7"/>
</dbReference>
<accession>A0ABN8IZQ3</accession>
<organism evidence="1 2">
    <name type="scientific">Iphiclides podalirius</name>
    <name type="common">scarce swallowtail</name>
    <dbReference type="NCBI Taxonomy" id="110791"/>
    <lineage>
        <taxon>Eukaryota</taxon>
        <taxon>Metazoa</taxon>
        <taxon>Ecdysozoa</taxon>
        <taxon>Arthropoda</taxon>
        <taxon>Hexapoda</taxon>
        <taxon>Insecta</taxon>
        <taxon>Pterygota</taxon>
        <taxon>Neoptera</taxon>
        <taxon>Endopterygota</taxon>
        <taxon>Lepidoptera</taxon>
        <taxon>Glossata</taxon>
        <taxon>Ditrysia</taxon>
        <taxon>Papilionoidea</taxon>
        <taxon>Papilionidae</taxon>
        <taxon>Papilioninae</taxon>
        <taxon>Iphiclides</taxon>
    </lineage>
</organism>
<name>A0ABN8IZQ3_9NEOP</name>
<evidence type="ECO:0000313" key="1">
    <source>
        <dbReference type="EMBL" id="CAH2072970.1"/>
    </source>
</evidence>
<proteinExistence type="predicted"/>
<evidence type="ECO:0000313" key="2">
    <source>
        <dbReference type="Proteomes" id="UP000837857"/>
    </source>
</evidence>
<dbReference type="EMBL" id="OW152819">
    <property type="protein sequence ID" value="CAH2072970.1"/>
    <property type="molecule type" value="Genomic_DNA"/>
</dbReference>
<protein>
    <submittedName>
        <fullName evidence="1">Uncharacterized protein</fullName>
    </submittedName>
</protein>